<evidence type="ECO:0000256" key="2">
    <source>
        <dbReference type="ARBA" id="ARBA00022692"/>
    </source>
</evidence>
<feature type="transmembrane region" description="Helical" evidence="6">
    <location>
        <begin position="129"/>
        <end position="151"/>
    </location>
</feature>
<evidence type="ECO:0000256" key="6">
    <source>
        <dbReference type="SAM" id="Phobius"/>
    </source>
</evidence>
<comment type="subcellular location">
    <subcellularLocation>
        <location evidence="1">Membrane</location>
        <topology evidence="1">Multi-pass membrane protein</topology>
    </subcellularLocation>
</comment>
<dbReference type="GO" id="GO:0016020">
    <property type="term" value="C:membrane"/>
    <property type="evidence" value="ECO:0007669"/>
    <property type="project" value="UniProtKB-SubCell"/>
</dbReference>
<dbReference type="AlphaFoldDB" id="A0AAV5AJT6"/>
<evidence type="ECO:0008006" key="9">
    <source>
        <dbReference type="Google" id="ProtNLM"/>
    </source>
</evidence>
<feature type="transmembrane region" description="Helical" evidence="6">
    <location>
        <begin position="171"/>
        <end position="188"/>
    </location>
</feature>
<protein>
    <recommendedName>
        <fullName evidence="9">Amino acid transporter</fullName>
    </recommendedName>
</protein>
<reference evidence="7" key="1">
    <citation type="submission" date="2021-10" db="EMBL/GenBank/DDBJ databases">
        <title>De novo Genome Assembly of Clathrus columnatus (Basidiomycota, Fungi) Using Illumina and Nanopore Sequence Data.</title>
        <authorList>
            <person name="Ogiso-Tanaka E."/>
            <person name="Itagaki H."/>
            <person name="Hosoya T."/>
            <person name="Hosaka K."/>
        </authorList>
    </citation>
    <scope>NUCLEOTIDE SEQUENCE</scope>
    <source>
        <strain evidence="7">MO-923</strain>
    </source>
</reference>
<organism evidence="7 8">
    <name type="scientific">Clathrus columnatus</name>
    <dbReference type="NCBI Taxonomy" id="1419009"/>
    <lineage>
        <taxon>Eukaryota</taxon>
        <taxon>Fungi</taxon>
        <taxon>Dikarya</taxon>
        <taxon>Basidiomycota</taxon>
        <taxon>Agaricomycotina</taxon>
        <taxon>Agaricomycetes</taxon>
        <taxon>Phallomycetidae</taxon>
        <taxon>Phallales</taxon>
        <taxon>Clathraceae</taxon>
        <taxon>Clathrus</taxon>
    </lineage>
</organism>
<proteinExistence type="predicted"/>
<sequence length="488" mass="54476">MSSPRSLKRTVYRSQVGEDSSEREPLLSDVEEVQALSRNVPEVKRQLGEEQSSPHKQNTYYPTGPISIYATPNLILRASGSIGLFFIMWLLGVAVAATGMAVYVEFGTGLPYSGGEKNYLEYIFKKHKLLATCCFAMPCCLMGWAAANSVVFGEYLIHALGDEITQWNTRLIGWTCLTCITLMHALYLNWSLRIQNTLAIVKLGILFFLIISGLLVLFRIISIPNRPDNFSNIWEGTRQDPNAWVSGLYSVIWCFDGYSNAHYALSETKDPVKTLKRAAPIAMGLISFMYLLVNVSYVTVVSKYDILNGGRVIAALFFRNIFGSIAEKILSIVICISTFGNILAVTFAQSRAIQALGREGILPYSKEFATNSRFNTPTGALFLQWFACTFWMMVPPPGDAYNFVLNLLIYPTGLVNAVIAGGLIWLYLSPYGTQNWQPPFRAGLTVVIAFFLSNIFLSVAPLIPPTPEFSLYEYLPYWVGIQLYAVQK</sequence>
<dbReference type="PANTHER" id="PTHR11785">
    <property type="entry name" value="AMINO ACID TRANSPORTER"/>
    <property type="match status" value="1"/>
</dbReference>
<dbReference type="Gene3D" id="1.20.1740.10">
    <property type="entry name" value="Amino acid/polyamine transporter I"/>
    <property type="match status" value="1"/>
</dbReference>
<dbReference type="Proteomes" id="UP001050691">
    <property type="component" value="Unassembled WGS sequence"/>
</dbReference>
<evidence type="ECO:0000256" key="5">
    <source>
        <dbReference type="SAM" id="MobiDB-lite"/>
    </source>
</evidence>
<feature type="transmembrane region" description="Helical" evidence="6">
    <location>
        <begin position="82"/>
        <end position="108"/>
    </location>
</feature>
<feature type="transmembrane region" description="Helical" evidence="6">
    <location>
        <begin position="279"/>
        <end position="300"/>
    </location>
</feature>
<evidence type="ECO:0000256" key="3">
    <source>
        <dbReference type="ARBA" id="ARBA00022989"/>
    </source>
</evidence>
<evidence type="ECO:0000313" key="8">
    <source>
        <dbReference type="Proteomes" id="UP001050691"/>
    </source>
</evidence>
<dbReference type="GO" id="GO:0015179">
    <property type="term" value="F:L-amino acid transmembrane transporter activity"/>
    <property type="evidence" value="ECO:0007669"/>
    <property type="project" value="TreeGrafter"/>
</dbReference>
<dbReference type="EMBL" id="BPWL01000010">
    <property type="protein sequence ID" value="GJJ14912.1"/>
    <property type="molecule type" value="Genomic_DNA"/>
</dbReference>
<feature type="region of interest" description="Disordered" evidence="5">
    <location>
        <begin position="1"/>
        <end position="28"/>
    </location>
</feature>
<gene>
    <name evidence="7" type="ORF">Clacol_009182</name>
</gene>
<feature type="compositionally biased region" description="Basic residues" evidence="5">
    <location>
        <begin position="1"/>
        <end position="11"/>
    </location>
</feature>
<name>A0AAV5AJT6_9AGAM</name>
<keyword evidence="3 6" id="KW-1133">Transmembrane helix</keyword>
<feature type="transmembrane region" description="Helical" evidence="6">
    <location>
        <begin position="440"/>
        <end position="463"/>
    </location>
</feature>
<dbReference type="InterPro" id="IPR050598">
    <property type="entry name" value="AminoAcid_Transporter"/>
</dbReference>
<feature type="transmembrane region" description="Helical" evidence="6">
    <location>
        <begin position="329"/>
        <end position="348"/>
    </location>
</feature>
<feature type="transmembrane region" description="Helical" evidence="6">
    <location>
        <begin position="374"/>
        <end position="394"/>
    </location>
</feature>
<dbReference type="PANTHER" id="PTHR11785:SF498">
    <property type="entry name" value="HIGH-AFFINITY METHIONINE PERMEASE"/>
    <property type="match status" value="1"/>
</dbReference>
<evidence type="ECO:0000256" key="4">
    <source>
        <dbReference type="ARBA" id="ARBA00023136"/>
    </source>
</evidence>
<dbReference type="InterPro" id="IPR002293">
    <property type="entry name" value="AA/rel_permease1"/>
</dbReference>
<keyword evidence="2 6" id="KW-0812">Transmembrane</keyword>
<evidence type="ECO:0000313" key="7">
    <source>
        <dbReference type="EMBL" id="GJJ14912.1"/>
    </source>
</evidence>
<keyword evidence="4 6" id="KW-0472">Membrane</keyword>
<keyword evidence="8" id="KW-1185">Reference proteome</keyword>
<comment type="caution">
    <text evidence="7">The sequence shown here is derived from an EMBL/GenBank/DDBJ whole genome shotgun (WGS) entry which is preliminary data.</text>
</comment>
<accession>A0AAV5AJT6</accession>
<feature type="transmembrane region" description="Helical" evidence="6">
    <location>
        <begin position="400"/>
        <end position="428"/>
    </location>
</feature>
<dbReference type="Pfam" id="PF13520">
    <property type="entry name" value="AA_permease_2"/>
    <property type="match status" value="1"/>
</dbReference>
<evidence type="ECO:0000256" key="1">
    <source>
        <dbReference type="ARBA" id="ARBA00004141"/>
    </source>
</evidence>
<dbReference type="PIRSF" id="PIRSF006060">
    <property type="entry name" value="AA_transporter"/>
    <property type="match status" value="1"/>
</dbReference>
<feature type="transmembrane region" description="Helical" evidence="6">
    <location>
        <begin position="200"/>
        <end position="221"/>
    </location>
</feature>